<dbReference type="Gene3D" id="1.10.1520.10">
    <property type="entry name" value="Ribonuclease III domain"/>
    <property type="match status" value="1"/>
</dbReference>
<evidence type="ECO:0000256" key="3">
    <source>
        <dbReference type="ARBA" id="ARBA00010183"/>
    </source>
</evidence>
<keyword evidence="8 15" id="KW-0819">tRNA processing</keyword>
<dbReference type="PANTHER" id="PTHR11207:SF0">
    <property type="entry name" value="RIBONUCLEASE 3"/>
    <property type="match status" value="1"/>
</dbReference>
<dbReference type="GO" id="GO:0019843">
    <property type="term" value="F:rRNA binding"/>
    <property type="evidence" value="ECO:0007669"/>
    <property type="project" value="UniProtKB-KW"/>
</dbReference>
<proteinExistence type="inferred from homology"/>
<evidence type="ECO:0000259" key="18">
    <source>
        <dbReference type="PROSITE" id="PS50142"/>
    </source>
</evidence>
<dbReference type="GO" id="GO:0003725">
    <property type="term" value="F:double-stranded RNA binding"/>
    <property type="evidence" value="ECO:0007669"/>
    <property type="project" value="TreeGrafter"/>
</dbReference>
<comment type="cofactor">
    <cofactor evidence="15">
        <name>Mg(2+)</name>
        <dbReference type="ChEBI" id="CHEBI:18420"/>
    </cofactor>
</comment>
<dbReference type="Pfam" id="PF00035">
    <property type="entry name" value="dsrm"/>
    <property type="match status" value="1"/>
</dbReference>
<dbReference type="SMART" id="SM00358">
    <property type="entry name" value="DSRM"/>
    <property type="match status" value="1"/>
</dbReference>
<keyword evidence="6 15" id="KW-0698">rRNA processing</keyword>
<evidence type="ECO:0000256" key="11">
    <source>
        <dbReference type="ARBA" id="ARBA00022759"/>
    </source>
</evidence>
<feature type="binding site" evidence="15">
    <location>
        <position position="114"/>
    </location>
    <ligand>
        <name>Mg(2+)</name>
        <dbReference type="ChEBI" id="CHEBI:18420"/>
    </ligand>
</feature>
<evidence type="ECO:0000256" key="4">
    <source>
        <dbReference type="ARBA" id="ARBA00011738"/>
    </source>
</evidence>
<evidence type="ECO:0000259" key="17">
    <source>
        <dbReference type="PROSITE" id="PS50137"/>
    </source>
</evidence>
<dbReference type="GO" id="GO:0046872">
    <property type="term" value="F:metal ion binding"/>
    <property type="evidence" value="ECO:0007669"/>
    <property type="project" value="UniProtKB-KW"/>
</dbReference>
<evidence type="ECO:0000256" key="7">
    <source>
        <dbReference type="ARBA" id="ARBA00022664"/>
    </source>
</evidence>
<dbReference type="GO" id="GO:0006397">
    <property type="term" value="P:mRNA processing"/>
    <property type="evidence" value="ECO:0007669"/>
    <property type="project" value="UniProtKB-UniRule"/>
</dbReference>
<dbReference type="EMBL" id="PEXE01000022">
    <property type="protein sequence ID" value="PIU28611.1"/>
    <property type="molecule type" value="Genomic_DNA"/>
</dbReference>
<evidence type="ECO:0000256" key="5">
    <source>
        <dbReference type="ARBA" id="ARBA00022490"/>
    </source>
</evidence>
<feature type="binding site" evidence="15">
    <location>
        <position position="117"/>
    </location>
    <ligand>
        <name>Mg(2+)</name>
        <dbReference type="ChEBI" id="CHEBI:18420"/>
    </ligand>
</feature>
<accession>A0A2M6YEN0</accession>
<evidence type="ECO:0000256" key="15">
    <source>
        <dbReference type="HAMAP-Rule" id="MF_00104"/>
    </source>
</evidence>
<feature type="compositionally biased region" description="Basic and acidic residues" evidence="16">
    <location>
        <begin position="207"/>
        <end position="222"/>
    </location>
</feature>
<dbReference type="SMART" id="SM00535">
    <property type="entry name" value="RIBOc"/>
    <property type="match status" value="1"/>
</dbReference>
<dbReference type="FunFam" id="1.10.1520.10:FF:000001">
    <property type="entry name" value="Ribonuclease 3"/>
    <property type="match status" value="1"/>
</dbReference>
<dbReference type="GO" id="GO:0008033">
    <property type="term" value="P:tRNA processing"/>
    <property type="evidence" value="ECO:0007669"/>
    <property type="project" value="UniProtKB-KW"/>
</dbReference>
<dbReference type="CDD" id="cd00593">
    <property type="entry name" value="RIBOc"/>
    <property type="match status" value="1"/>
</dbReference>
<dbReference type="EC" id="3.1.26.3" evidence="15"/>
<feature type="active site" evidence="15">
    <location>
        <position position="45"/>
    </location>
</feature>
<comment type="catalytic activity">
    <reaction evidence="1 15">
        <text>Endonucleolytic cleavage to 5'-phosphomonoester.</text>
        <dbReference type="EC" id="3.1.26.3"/>
    </reaction>
</comment>
<evidence type="ECO:0000256" key="12">
    <source>
        <dbReference type="ARBA" id="ARBA00022801"/>
    </source>
</evidence>
<dbReference type="SUPFAM" id="SSF69065">
    <property type="entry name" value="RNase III domain-like"/>
    <property type="match status" value="1"/>
</dbReference>
<dbReference type="FunFam" id="3.30.160.20:FF:000003">
    <property type="entry name" value="Ribonuclease 3"/>
    <property type="match status" value="1"/>
</dbReference>
<evidence type="ECO:0000256" key="10">
    <source>
        <dbReference type="ARBA" id="ARBA00022723"/>
    </source>
</evidence>
<dbReference type="Proteomes" id="UP000231669">
    <property type="component" value="Unassembled WGS sequence"/>
</dbReference>
<evidence type="ECO:0000256" key="16">
    <source>
        <dbReference type="SAM" id="MobiDB-lite"/>
    </source>
</evidence>
<organism evidence="19 20">
    <name type="scientific">Candidatus Woesebacteria bacterium CG07_land_8_20_14_0_80_44_9</name>
    <dbReference type="NCBI Taxonomy" id="1975058"/>
    <lineage>
        <taxon>Bacteria</taxon>
        <taxon>Candidatus Woeseibacteriota</taxon>
    </lineage>
</organism>
<dbReference type="HAMAP" id="MF_00104">
    <property type="entry name" value="RNase_III"/>
    <property type="match status" value="1"/>
</dbReference>
<comment type="function">
    <text evidence="15">Digests double-stranded RNA. Involved in the processing of primary rRNA transcript to yield the immediate precursors to the large and small rRNAs (23S and 16S). Processes some mRNAs, and tRNAs when they are encoded in the rRNA operon. Processes pre-crRNA and tracrRNA of type II CRISPR loci if present in the organism.</text>
</comment>
<dbReference type="GO" id="GO:0006364">
    <property type="term" value="P:rRNA processing"/>
    <property type="evidence" value="ECO:0007669"/>
    <property type="project" value="UniProtKB-UniRule"/>
</dbReference>
<protein>
    <recommendedName>
        <fullName evidence="15">Ribonuclease 3</fullName>
        <ecNumber evidence="15">3.1.26.3</ecNumber>
    </recommendedName>
    <alternativeName>
        <fullName evidence="15">Ribonuclease III</fullName>
        <shortName evidence="15">RNase III</shortName>
    </alternativeName>
</protein>
<evidence type="ECO:0000256" key="6">
    <source>
        <dbReference type="ARBA" id="ARBA00022552"/>
    </source>
</evidence>
<dbReference type="GO" id="GO:0005737">
    <property type="term" value="C:cytoplasm"/>
    <property type="evidence" value="ECO:0007669"/>
    <property type="project" value="UniProtKB-SubCell"/>
</dbReference>
<comment type="subunit">
    <text evidence="4 15">Homodimer.</text>
</comment>
<keyword evidence="7 15" id="KW-0507">mRNA processing</keyword>
<feature type="domain" description="DRBM" evidence="17">
    <location>
        <begin position="154"/>
        <end position="222"/>
    </location>
</feature>
<evidence type="ECO:0000256" key="2">
    <source>
        <dbReference type="ARBA" id="ARBA00004496"/>
    </source>
</evidence>
<dbReference type="PANTHER" id="PTHR11207">
    <property type="entry name" value="RIBONUCLEASE III"/>
    <property type="match status" value="1"/>
</dbReference>
<comment type="similarity">
    <text evidence="3">Belongs to the ribonuclease III family.</text>
</comment>
<dbReference type="NCBIfam" id="TIGR02191">
    <property type="entry name" value="RNaseIII"/>
    <property type="match status" value="1"/>
</dbReference>
<dbReference type="SUPFAM" id="SSF54768">
    <property type="entry name" value="dsRNA-binding domain-like"/>
    <property type="match status" value="1"/>
</dbReference>
<dbReference type="PROSITE" id="PS00517">
    <property type="entry name" value="RNASE_3_1"/>
    <property type="match status" value="1"/>
</dbReference>
<name>A0A2M6YEN0_9BACT</name>
<dbReference type="InterPro" id="IPR011907">
    <property type="entry name" value="RNase_III"/>
</dbReference>
<gene>
    <name evidence="15 19" type="primary">rnc</name>
    <name evidence="19" type="ORF">COT08_00885</name>
</gene>
<evidence type="ECO:0000256" key="9">
    <source>
        <dbReference type="ARBA" id="ARBA00022722"/>
    </source>
</evidence>
<feature type="active site" evidence="15">
    <location>
        <position position="117"/>
    </location>
</feature>
<dbReference type="InterPro" id="IPR014720">
    <property type="entry name" value="dsRBD_dom"/>
</dbReference>
<keyword evidence="5 15" id="KW-0963">Cytoplasm</keyword>
<dbReference type="Gene3D" id="3.30.160.20">
    <property type="match status" value="1"/>
</dbReference>
<sequence>MDNIKKLQAIFKNQELLKQALTHRSWVNEHPKMRESNERLEFLGDAILEFVITEYIYRSFPQNKEGYLTALRSNLVNTQNLADLAVKLEVGKQIFLSRGEKDGGGRENPSLLADTVEAIIGALFLDQGLPCVESFIRQNLATEIPEKVSKPLKDPKSRLQEYVQAKGLAAPKYKVIDQSGPDHDRQFTVGVQVREKTMGQGRGKSKSLAEQDAAKEALDKIG</sequence>
<evidence type="ECO:0000256" key="1">
    <source>
        <dbReference type="ARBA" id="ARBA00000109"/>
    </source>
</evidence>
<dbReference type="GO" id="GO:0042802">
    <property type="term" value="F:identical protein binding"/>
    <property type="evidence" value="ECO:0007669"/>
    <property type="project" value="UniProtKB-ARBA"/>
</dbReference>
<keyword evidence="13 15" id="KW-0460">Magnesium</keyword>
<keyword evidence="14 15" id="KW-0694">RNA-binding</keyword>
<dbReference type="InterPro" id="IPR000999">
    <property type="entry name" value="RNase_III_dom"/>
</dbReference>
<feature type="domain" description="RNase III" evidence="18">
    <location>
        <begin position="5"/>
        <end position="128"/>
    </location>
</feature>
<dbReference type="PROSITE" id="PS50137">
    <property type="entry name" value="DS_RBD"/>
    <property type="match status" value="1"/>
</dbReference>
<feature type="region of interest" description="Disordered" evidence="16">
    <location>
        <begin position="196"/>
        <end position="222"/>
    </location>
</feature>
<comment type="subcellular location">
    <subcellularLocation>
        <location evidence="2 15">Cytoplasm</location>
    </subcellularLocation>
</comment>
<keyword evidence="11 15" id="KW-0255">Endonuclease</keyword>
<reference evidence="20" key="1">
    <citation type="submission" date="2017-09" db="EMBL/GenBank/DDBJ databases">
        <title>Depth-based differentiation of microbial function through sediment-hosted aquifers and enrichment of novel symbionts in the deep terrestrial subsurface.</title>
        <authorList>
            <person name="Probst A.J."/>
            <person name="Ladd B."/>
            <person name="Jarett J.K."/>
            <person name="Geller-Mcgrath D.E."/>
            <person name="Sieber C.M.K."/>
            <person name="Emerson J.B."/>
            <person name="Anantharaman K."/>
            <person name="Thomas B.C."/>
            <person name="Malmstrom R."/>
            <person name="Stieglmeier M."/>
            <person name="Klingl A."/>
            <person name="Woyke T."/>
            <person name="Ryan C.M."/>
            <person name="Banfield J.F."/>
        </authorList>
    </citation>
    <scope>NUCLEOTIDE SEQUENCE [LARGE SCALE GENOMIC DNA]</scope>
</reference>
<dbReference type="CDD" id="cd10845">
    <property type="entry name" value="DSRM_RNAse_III_family"/>
    <property type="match status" value="1"/>
</dbReference>
<evidence type="ECO:0000256" key="8">
    <source>
        <dbReference type="ARBA" id="ARBA00022694"/>
    </source>
</evidence>
<evidence type="ECO:0000256" key="14">
    <source>
        <dbReference type="ARBA" id="ARBA00022884"/>
    </source>
</evidence>
<keyword evidence="9 15" id="KW-0540">Nuclease</keyword>
<dbReference type="GO" id="GO:0010468">
    <property type="term" value="P:regulation of gene expression"/>
    <property type="evidence" value="ECO:0007669"/>
    <property type="project" value="TreeGrafter"/>
</dbReference>
<dbReference type="AlphaFoldDB" id="A0A2M6YEN0"/>
<feature type="binding site" evidence="15">
    <location>
        <position position="41"/>
    </location>
    <ligand>
        <name>Mg(2+)</name>
        <dbReference type="ChEBI" id="CHEBI:18420"/>
    </ligand>
</feature>
<keyword evidence="10 15" id="KW-0479">Metal-binding</keyword>
<keyword evidence="12 15" id="KW-0378">Hydrolase</keyword>
<evidence type="ECO:0000313" key="19">
    <source>
        <dbReference type="EMBL" id="PIU28611.1"/>
    </source>
</evidence>
<dbReference type="InterPro" id="IPR036389">
    <property type="entry name" value="RNase_III_sf"/>
</dbReference>
<dbReference type="PROSITE" id="PS50142">
    <property type="entry name" value="RNASE_3_2"/>
    <property type="match status" value="1"/>
</dbReference>
<comment type="caution">
    <text evidence="19">The sequence shown here is derived from an EMBL/GenBank/DDBJ whole genome shotgun (WGS) entry which is preliminary data.</text>
</comment>
<evidence type="ECO:0000256" key="13">
    <source>
        <dbReference type="ARBA" id="ARBA00022842"/>
    </source>
</evidence>
<keyword evidence="15" id="KW-0699">rRNA-binding</keyword>
<dbReference type="GO" id="GO:0004525">
    <property type="term" value="F:ribonuclease III activity"/>
    <property type="evidence" value="ECO:0007669"/>
    <property type="project" value="UniProtKB-UniRule"/>
</dbReference>
<dbReference type="Pfam" id="PF14622">
    <property type="entry name" value="Ribonucleas_3_3"/>
    <property type="match status" value="1"/>
</dbReference>
<evidence type="ECO:0000313" key="20">
    <source>
        <dbReference type="Proteomes" id="UP000231669"/>
    </source>
</evidence>